<gene>
    <name evidence="1" type="ORF">ILEXP_LOCUS21611</name>
</gene>
<name>A0ABC8SEB3_9AQUA</name>
<dbReference type="Gene3D" id="1.10.510.10">
    <property type="entry name" value="Transferase(Phosphotransferase) domain 1"/>
    <property type="match status" value="1"/>
</dbReference>
<reference evidence="1 2" key="1">
    <citation type="submission" date="2024-02" db="EMBL/GenBank/DDBJ databases">
        <authorList>
            <person name="Vignale AGUSTIN F."/>
            <person name="Sosa J E."/>
            <person name="Modenutti C."/>
        </authorList>
    </citation>
    <scope>NUCLEOTIDE SEQUENCE [LARGE SCALE GENOMIC DNA]</scope>
</reference>
<protein>
    <submittedName>
        <fullName evidence="1">Uncharacterized protein</fullName>
    </submittedName>
</protein>
<dbReference type="EMBL" id="CAUOFW020002380">
    <property type="protein sequence ID" value="CAK9153373.1"/>
    <property type="molecule type" value="Genomic_DNA"/>
</dbReference>
<dbReference type="Proteomes" id="UP001642360">
    <property type="component" value="Unassembled WGS sequence"/>
</dbReference>
<accession>A0ABC8SEB3</accession>
<sequence length="63" mass="7218">MAKLPFKHSNRNRIYGRIIKEKVKLPPRHSIEAHSLLKGFVQKGPLKMIGSRPRGGDEIKSNR</sequence>
<comment type="caution">
    <text evidence="1">The sequence shown here is derived from an EMBL/GenBank/DDBJ whole genome shotgun (WGS) entry which is preliminary data.</text>
</comment>
<evidence type="ECO:0000313" key="2">
    <source>
        <dbReference type="Proteomes" id="UP001642360"/>
    </source>
</evidence>
<keyword evidence="2" id="KW-1185">Reference proteome</keyword>
<organism evidence="1 2">
    <name type="scientific">Ilex paraguariensis</name>
    <name type="common">yerba mate</name>
    <dbReference type="NCBI Taxonomy" id="185542"/>
    <lineage>
        <taxon>Eukaryota</taxon>
        <taxon>Viridiplantae</taxon>
        <taxon>Streptophyta</taxon>
        <taxon>Embryophyta</taxon>
        <taxon>Tracheophyta</taxon>
        <taxon>Spermatophyta</taxon>
        <taxon>Magnoliopsida</taxon>
        <taxon>eudicotyledons</taxon>
        <taxon>Gunneridae</taxon>
        <taxon>Pentapetalae</taxon>
        <taxon>asterids</taxon>
        <taxon>campanulids</taxon>
        <taxon>Aquifoliales</taxon>
        <taxon>Aquifoliaceae</taxon>
        <taxon>Ilex</taxon>
    </lineage>
</organism>
<evidence type="ECO:0000313" key="1">
    <source>
        <dbReference type="EMBL" id="CAK9153373.1"/>
    </source>
</evidence>
<dbReference type="AlphaFoldDB" id="A0ABC8SEB3"/>
<proteinExistence type="predicted"/>